<feature type="compositionally biased region" description="Polar residues" evidence="1">
    <location>
        <begin position="245"/>
        <end position="257"/>
    </location>
</feature>
<feature type="compositionally biased region" description="Polar residues" evidence="1">
    <location>
        <begin position="879"/>
        <end position="892"/>
    </location>
</feature>
<feature type="compositionally biased region" description="Polar residues" evidence="1">
    <location>
        <begin position="814"/>
        <end position="828"/>
    </location>
</feature>
<dbReference type="EMBL" id="JAGFBS010000019">
    <property type="protein sequence ID" value="KAG6374171.1"/>
    <property type="molecule type" value="Genomic_DNA"/>
</dbReference>
<dbReference type="Proteomes" id="UP000683000">
    <property type="component" value="Unassembled WGS sequence"/>
</dbReference>
<protein>
    <submittedName>
        <fullName evidence="2">Uncharacterized protein</fullName>
    </submittedName>
</protein>
<feature type="compositionally biased region" description="Low complexity" evidence="1">
    <location>
        <begin position="683"/>
        <end position="699"/>
    </location>
</feature>
<feature type="compositionally biased region" description="Polar residues" evidence="1">
    <location>
        <begin position="74"/>
        <end position="88"/>
    </location>
</feature>
<feature type="compositionally biased region" description="Polar residues" evidence="1">
    <location>
        <begin position="95"/>
        <end position="109"/>
    </location>
</feature>
<proteinExistence type="predicted"/>
<comment type="caution">
    <text evidence="2">The sequence shown here is derived from an EMBL/GenBank/DDBJ whole genome shotgun (WGS) entry which is preliminary data.</text>
</comment>
<feature type="compositionally biased region" description="Low complexity" evidence="1">
    <location>
        <begin position="1302"/>
        <end position="1319"/>
    </location>
</feature>
<feature type="compositionally biased region" description="Polar residues" evidence="1">
    <location>
        <begin position="1422"/>
        <end position="1432"/>
    </location>
</feature>
<feature type="compositionally biased region" description="Low complexity" evidence="1">
    <location>
        <begin position="1345"/>
        <end position="1355"/>
    </location>
</feature>
<feature type="region of interest" description="Disordered" evidence="1">
    <location>
        <begin position="231"/>
        <end position="280"/>
    </location>
</feature>
<evidence type="ECO:0000313" key="3">
    <source>
        <dbReference type="Proteomes" id="UP000683000"/>
    </source>
</evidence>
<feature type="compositionally biased region" description="Low complexity" evidence="1">
    <location>
        <begin position="706"/>
        <end position="730"/>
    </location>
</feature>
<feature type="compositionally biased region" description="Polar residues" evidence="1">
    <location>
        <begin position="747"/>
        <end position="779"/>
    </location>
</feature>
<feature type="compositionally biased region" description="Polar residues" evidence="1">
    <location>
        <begin position="787"/>
        <end position="806"/>
    </location>
</feature>
<feature type="region of interest" description="Disordered" evidence="1">
    <location>
        <begin position="74"/>
        <end position="111"/>
    </location>
</feature>
<feature type="compositionally biased region" description="Acidic residues" evidence="1">
    <location>
        <begin position="651"/>
        <end position="662"/>
    </location>
</feature>
<feature type="compositionally biased region" description="Basic and acidic residues" evidence="1">
    <location>
        <begin position="174"/>
        <end position="188"/>
    </location>
</feature>
<keyword evidence="3" id="KW-1185">Reference proteome</keyword>
<feature type="compositionally biased region" description="Polar residues" evidence="1">
    <location>
        <begin position="1202"/>
        <end position="1218"/>
    </location>
</feature>
<feature type="compositionally biased region" description="Basic and acidic residues" evidence="1">
    <location>
        <begin position="893"/>
        <end position="915"/>
    </location>
</feature>
<name>A0A8I2YLM9_9AGAM</name>
<feature type="compositionally biased region" description="Acidic residues" evidence="1">
    <location>
        <begin position="397"/>
        <end position="412"/>
    </location>
</feature>
<feature type="compositionally biased region" description="Polar residues" evidence="1">
    <location>
        <begin position="1022"/>
        <end position="1039"/>
    </location>
</feature>
<feature type="region of interest" description="Disordered" evidence="1">
    <location>
        <begin position="965"/>
        <end position="1099"/>
    </location>
</feature>
<feature type="compositionally biased region" description="Low complexity" evidence="1">
    <location>
        <begin position="471"/>
        <end position="480"/>
    </location>
</feature>
<gene>
    <name evidence="2" type="ORF">JVT61DRAFT_4823</name>
</gene>
<feature type="region of interest" description="Disordered" evidence="1">
    <location>
        <begin position="163"/>
        <end position="188"/>
    </location>
</feature>
<feature type="compositionally biased region" description="Polar residues" evidence="1">
    <location>
        <begin position="1320"/>
        <end position="1338"/>
    </location>
</feature>
<feature type="compositionally biased region" description="Pro residues" evidence="1">
    <location>
        <begin position="1046"/>
        <end position="1062"/>
    </location>
</feature>
<feature type="region of interest" description="Disordered" evidence="1">
    <location>
        <begin position="450"/>
        <end position="483"/>
    </location>
</feature>
<feature type="compositionally biased region" description="Low complexity" evidence="1">
    <location>
        <begin position="1278"/>
        <end position="1295"/>
    </location>
</feature>
<feature type="region of interest" description="Disordered" evidence="1">
    <location>
        <begin position="372"/>
        <end position="423"/>
    </location>
</feature>
<accession>A0A8I2YLM9</accession>
<evidence type="ECO:0000313" key="2">
    <source>
        <dbReference type="EMBL" id="KAG6374171.1"/>
    </source>
</evidence>
<feature type="compositionally biased region" description="Basic and acidic residues" evidence="1">
    <location>
        <begin position="1066"/>
        <end position="1083"/>
    </location>
</feature>
<evidence type="ECO:0000256" key="1">
    <source>
        <dbReference type="SAM" id="MobiDB-lite"/>
    </source>
</evidence>
<feature type="region of interest" description="Disordered" evidence="1">
    <location>
        <begin position="532"/>
        <end position="952"/>
    </location>
</feature>
<feature type="compositionally biased region" description="Low complexity" evidence="1">
    <location>
        <begin position="1392"/>
        <end position="1407"/>
    </location>
</feature>
<organism evidence="2 3">
    <name type="scientific">Boletus reticuloceps</name>
    <dbReference type="NCBI Taxonomy" id="495285"/>
    <lineage>
        <taxon>Eukaryota</taxon>
        <taxon>Fungi</taxon>
        <taxon>Dikarya</taxon>
        <taxon>Basidiomycota</taxon>
        <taxon>Agaricomycotina</taxon>
        <taxon>Agaricomycetes</taxon>
        <taxon>Agaricomycetidae</taxon>
        <taxon>Boletales</taxon>
        <taxon>Boletineae</taxon>
        <taxon>Boletaceae</taxon>
        <taxon>Boletoideae</taxon>
        <taxon>Boletus</taxon>
    </lineage>
</organism>
<feature type="compositionally biased region" description="Basic and acidic residues" evidence="1">
    <location>
        <begin position="1472"/>
        <end position="1485"/>
    </location>
</feature>
<sequence>MSPLDNTTPVIMDGNAEDVFVPQTVLRTDLSMSCSNLASTTCTPAHLRPPSPRLHAASDPFPFSHTSIYPSPPISNHMTTPVPSSSQPRPCAKSPLTSSTNTISSSKPNDTIPATTLLAPYTAAIVPSAAYLADPLNGYAHLGMGKPQVRLVGGGWEVGLDARGVGGVPDPPDSGEKENGVGAAKEDDADGKARWARCGCWPNAVVRPVICSGKKGKGMRHKADCAKAASDGNTASEVGVPPQTVDVTSVPPTSRQMPGQQTDDSSDQDDGPSTSASETDPTSLSFALFALRDLKADEEIVLGWEWDDGHAVHMLPALMESPGLFAPAHLQHLRAQFTSILHALSSTFTTCACGSSTRDCAVRVMEQVVEGRWPWPGGETTSEGSDGDSSEVNCASEDWDDGEGEVDVEGDGQPESRPSRNWGLGVNVDVDIEMESTIEVDGRTRRVKKRKVRKKGQVEDPVQVNGEKDASSAASSSSLKSKAKKAIDLGPLVGVKRGFRTREKVSMNGGWGGVEIVPSSLRAFPEVLAEGDPHVGGKGKGKARVADDEDDMNVAASPATLPPRMRKAWSQHPVGQVEPPQGNLPLDHSTPAESWRAHERWRSPPDTIAESPISVSGAAEGSSGSGKGNRRRQNLVSVNGDGEDGAGGQETDFDTETEADGLDDTRQMPPPPMPASLDPTTVSSLAHAQAASSASPRSSIQWDKNSVSATSIPPPTSTSVSSERSSQTPTPSQGTFSTTPAPPHPTVTRSSLASQANHGTLSPSMSFSPATQSPVQSHPSPLVPGVSPSTTFSKLSLHSPDASSTPHLPVLCSPNESASIGTFASASTRDSDNHASSPPHRPSKPLHVHPQNEPPSLPVSLSAPMVTLDSPDGTRDTPAETQYQQPYRSSPESGHEIHPASDVEKKCPTNGDVHRVRFASPDILNGMPRLRGRATSDNSKPLDAHDGVSPWGRDAMDVEVDVIGDHQAQDGGGPSIATSSEGRINHVAEDECMLRAPGSPSQAPPDSRPQIILSVEDGTAPANDSSLTAFNVNETTSQGEPMIIDPTPPQPPREPSPPPPPKVKMSLKDFALRKKKQREEEMAAKALSSPATPDSPILPPSPNVDVKRDLASEHVGTVPTSDSGGVVNGRDVEMADVKEDVLDTSETVYVDANGFDGVKVHGHDALRDLRSIDKKVTAEDNKRSAAVQSPSIIKATKAPATLPTSQQPAHSSAITSCVSGERNDTDQMRTQINRKLPMTLITKIEIMDAIVPSGLVGTDDRTPDVVSFAPEPPPPPLTTRQTSDTTTIDRTATPGSAPPLTPASTSTPTSMPTSTSPSAINSRSNSVGIPSSTFNANSLPHAYVPSSSSSIPSSRRPSHEDGEITNSTPPKSYLPRSHTAPTQPRSFGAVHPSSPSFGPTSSSTMPVPRRPVPPLSRSPLSNNAGLTPTPISSRPLPSGPRALRGSMTQPTHPYVPPRPPYGGSQYIPRGPSADRDRMDWERSDRQWAPQARSRGRAGSNGWGR</sequence>
<reference evidence="2" key="1">
    <citation type="submission" date="2021-03" db="EMBL/GenBank/DDBJ databases">
        <title>Evolutionary innovations through gain and loss of genes in the ectomycorrhizal Boletales.</title>
        <authorList>
            <person name="Wu G."/>
            <person name="Miyauchi S."/>
            <person name="Morin E."/>
            <person name="Yang Z.-L."/>
            <person name="Xu J."/>
            <person name="Martin F.M."/>
        </authorList>
    </citation>
    <scope>NUCLEOTIDE SEQUENCE</scope>
    <source>
        <strain evidence="2">BR01</strain>
    </source>
</reference>
<feature type="region of interest" description="Disordered" evidence="1">
    <location>
        <begin position="1261"/>
        <end position="1504"/>
    </location>
</feature>
<feature type="region of interest" description="Disordered" evidence="1">
    <location>
        <begin position="1199"/>
        <end position="1222"/>
    </location>
</feature>
<dbReference type="OrthoDB" id="79252at2759"/>
<feature type="compositionally biased region" description="Basic and acidic residues" evidence="1">
    <location>
        <begin position="983"/>
        <end position="993"/>
    </location>
</feature>